<feature type="compositionally biased region" description="Polar residues" evidence="3">
    <location>
        <begin position="341"/>
        <end position="361"/>
    </location>
</feature>
<evidence type="ECO:0000259" key="5">
    <source>
        <dbReference type="Pfam" id="PF00144"/>
    </source>
</evidence>
<evidence type="ECO:0000313" key="7">
    <source>
        <dbReference type="Proteomes" id="UP000536179"/>
    </source>
</evidence>
<dbReference type="Pfam" id="PF10503">
    <property type="entry name" value="Esterase_PHB"/>
    <property type="match status" value="1"/>
</dbReference>
<evidence type="ECO:0000256" key="1">
    <source>
        <dbReference type="ARBA" id="ARBA00022729"/>
    </source>
</evidence>
<keyword evidence="4" id="KW-1133">Transmembrane helix</keyword>
<dbReference type="SUPFAM" id="SSF56601">
    <property type="entry name" value="beta-lactamase/transpeptidase-like"/>
    <property type="match status" value="1"/>
</dbReference>
<feature type="transmembrane region" description="Helical" evidence="4">
    <location>
        <begin position="7"/>
        <end position="29"/>
    </location>
</feature>
<dbReference type="InterPro" id="IPR012338">
    <property type="entry name" value="Beta-lactam/transpept-like"/>
</dbReference>
<dbReference type="InterPro" id="IPR050955">
    <property type="entry name" value="Plant_Biomass_Hydrol_Est"/>
</dbReference>
<dbReference type="GO" id="GO:0005576">
    <property type="term" value="C:extracellular region"/>
    <property type="evidence" value="ECO:0007669"/>
    <property type="project" value="InterPro"/>
</dbReference>
<dbReference type="RefSeq" id="WP_184309274.1">
    <property type="nucleotide sequence ID" value="NZ_JACHXU010000032.1"/>
</dbReference>
<dbReference type="SUPFAM" id="SSF53474">
    <property type="entry name" value="alpha/beta-Hydrolases"/>
    <property type="match status" value="1"/>
</dbReference>
<protein>
    <submittedName>
        <fullName evidence="6">Poly(3-hydroxybutyrate) depolymerase/CubicO group peptidase (Beta-lactamase class C family)</fullName>
    </submittedName>
</protein>
<dbReference type="Proteomes" id="UP000536179">
    <property type="component" value="Unassembled WGS sequence"/>
</dbReference>
<dbReference type="PANTHER" id="PTHR43037">
    <property type="entry name" value="UNNAMED PRODUCT-RELATED"/>
    <property type="match status" value="1"/>
</dbReference>
<feature type="region of interest" description="Disordered" evidence="3">
    <location>
        <begin position="338"/>
        <end position="364"/>
    </location>
</feature>
<dbReference type="InterPro" id="IPR010126">
    <property type="entry name" value="Esterase_phb"/>
</dbReference>
<dbReference type="InterPro" id="IPR001466">
    <property type="entry name" value="Beta-lactam-related"/>
</dbReference>
<dbReference type="Gene3D" id="3.40.50.1820">
    <property type="entry name" value="alpha/beta hydrolase"/>
    <property type="match status" value="1"/>
</dbReference>
<dbReference type="Gene3D" id="3.40.710.10">
    <property type="entry name" value="DD-peptidase/beta-lactamase superfamily"/>
    <property type="match status" value="1"/>
</dbReference>
<proteinExistence type="predicted"/>
<organism evidence="6 7">
    <name type="scientific">Aporhodopirellula rubra</name>
    <dbReference type="NCBI Taxonomy" id="980271"/>
    <lineage>
        <taxon>Bacteria</taxon>
        <taxon>Pseudomonadati</taxon>
        <taxon>Planctomycetota</taxon>
        <taxon>Planctomycetia</taxon>
        <taxon>Pirellulales</taxon>
        <taxon>Pirellulaceae</taxon>
        <taxon>Aporhodopirellula</taxon>
    </lineage>
</organism>
<keyword evidence="2" id="KW-0378">Hydrolase</keyword>
<name>A0A7W5E4T5_9BACT</name>
<dbReference type="Pfam" id="PF00144">
    <property type="entry name" value="Beta-lactamase"/>
    <property type="match status" value="1"/>
</dbReference>
<evidence type="ECO:0000256" key="3">
    <source>
        <dbReference type="SAM" id="MobiDB-lite"/>
    </source>
</evidence>
<evidence type="ECO:0000256" key="4">
    <source>
        <dbReference type="SAM" id="Phobius"/>
    </source>
</evidence>
<keyword evidence="4" id="KW-0472">Membrane</keyword>
<dbReference type="InterPro" id="IPR029058">
    <property type="entry name" value="AB_hydrolase_fold"/>
</dbReference>
<dbReference type="GO" id="GO:0016787">
    <property type="term" value="F:hydrolase activity"/>
    <property type="evidence" value="ECO:0007669"/>
    <property type="project" value="UniProtKB-KW"/>
</dbReference>
<accession>A0A7W5E4T5</accession>
<dbReference type="PANTHER" id="PTHR43037:SF1">
    <property type="entry name" value="BLL1128 PROTEIN"/>
    <property type="match status" value="1"/>
</dbReference>
<reference evidence="6 7" key="1">
    <citation type="submission" date="2020-08" db="EMBL/GenBank/DDBJ databases">
        <title>Genomic Encyclopedia of Type Strains, Phase III (KMG-III): the genomes of soil and plant-associated and newly described type strains.</title>
        <authorList>
            <person name="Whitman W."/>
        </authorList>
    </citation>
    <scope>NUCLEOTIDE SEQUENCE [LARGE SCALE GENOMIC DNA]</scope>
    <source>
        <strain evidence="6 7">CECT 8075</strain>
    </source>
</reference>
<keyword evidence="4" id="KW-0812">Transmembrane</keyword>
<evidence type="ECO:0000313" key="6">
    <source>
        <dbReference type="EMBL" id="MBB3210150.1"/>
    </source>
</evidence>
<comment type="caution">
    <text evidence="6">The sequence shown here is derived from an EMBL/GenBank/DDBJ whole genome shotgun (WGS) entry which is preliminary data.</text>
</comment>
<dbReference type="AlphaFoldDB" id="A0A7W5E4T5"/>
<evidence type="ECO:0000256" key="2">
    <source>
        <dbReference type="ARBA" id="ARBA00022801"/>
    </source>
</evidence>
<dbReference type="EMBL" id="JACHXU010000032">
    <property type="protein sequence ID" value="MBB3210150.1"/>
    <property type="molecule type" value="Genomic_DNA"/>
</dbReference>
<gene>
    <name evidence="6" type="ORF">FHS27_005996</name>
</gene>
<sequence length="701" mass="76369">MSRKRSIVFKISVSAITLMVVGIGSLVGWAQFRMRAAETGTSVSFEHGGMEREYRIHVPANLPADRDVPLVVCLHGGGGNSRTASMMGLTPIADREGFIVIYPNSIDKHWNDGRDSPKFAEHDEAIDDVAFVMDLIRSIREQYPIDSNRIFATGLSNGGFMTQRLAMEHSETFAAVGVVIATMGEPISERFAPELPVSVLYLNGTEDTFVPYEGGPVGMPLMTRFNQVEGHEDAPRGRAISTDDAVSLWVKRNQTDPEPIVDSIPDTDKEDGSHIVSSLWENGERGTAVMLHKVIGGGHGIPGGSQYLPARLIGYSNQDVNGFDLIWDFFQNHARQPAEGNVQSDSGAAKMPSSTNVSSNEDIPVDDSSLVFPGERWEIVDPASIGVDARALDVALDFGMKRSSSGIVVVVDGKVVAQRHAAVRSPGIVYRRTHQGTNAEGNAIEDVASVQKSITSILLGIALSKNLLSLDDSVDRYLGRGWSDATATQESAIQLRHLITMTSGVDDKLRFVSLPGTQWKYNTKAYQLTMDVIAKASGLSREELTRQWLTEPLGMEESEWKARKSILGTTNGYGFVTTALDLARVGVLMLNQGHWDGRNVVNNPAYLTAATSPSQKLNLSYGYLWWLNGQDSMVRPGKGKADGPLIKNAPSDLYAAEGALGRKLHVVPSMQLVVTRLGDNPAVRGGPAFDEEFWRLLMKAF</sequence>
<keyword evidence="1" id="KW-0732">Signal</keyword>
<keyword evidence="7" id="KW-1185">Reference proteome</keyword>
<feature type="domain" description="Beta-lactamase-related" evidence="5">
    <location>
        <begin position="402"/>
        <end position="674"/>
    </location>
</feature>